<dbReference type="SUPFAM" id="SSF56349">
    <property type="entry name" value="DNA breaking-rejoining enzymes"/>
    <property type="match status" value="2"/>
</dbReference>
<accession>A0AAP5BFI6</accession>
<keyword evidence="3 5" id="KW-0238">DNA-binding</keyword>
<dbReference type="PANTHER" id="PTHR30349:SF81">
    <property type="entry name" value="TYROSINE RECOMBINASE XERC"/>
    <property type="match status" value="1"/>
</dbReference>
<dbReference type="InterPro" id="IPR004107">
    <property type="entry name" value="Integrase_SAM-like_N"/>
</dbReference>
<evidence type="ECO:0000256" key="2">
    <source>
        <dbReference type="ARBA" id="ARBA00022908"/>
    </source>
</evidence>
<organism evidence="9 11">
    <name type="scientific">Paraburkholderia madseniana</name>
    <dbReference type="NCBI Taxonomy" id="2599607"/>
    <lineage>
        <taxon>Bacteria</taxon>
        <taxon>Pseudomonadati</taxon>
        <taxon>Pseudomonadota</taxon>
        <taxon>Betaproteobacteria</taxon>
        <taxon>Burkholderiales</taxon>
        <taxon>Burkholderiaceae</taxon>
        <taxon>Paraburkholderia</taxon>
    </lineage>
</organism>
<evidence type="ECO:0000256" key="5">
    <source>
        <dbReference type="PROSITE-ProRule" id="PRU01248"/>
    </source>
</evidence>
<feature type="domain" description="Tyr recombinase" evidence="6">
    <location>
        <begin position="216"/>
        <end position="405"/>
    </location>
</feature>
<sequence length="405" mass="45367">MTPLRQRMVEDMRVRNLSANTQRAYLQQVSAFAKHFGRSPAMLGPEEIRAWQLHLVEVRQLARSSLVTATAALRFLYTVTLKRDWAVDDIVMSKQPRTLPVILSREEVTAFFESIRSLKHRAILMTAYAGGRAYRTDLQDFMGFAGIRQPDEFRIVTRAHVLAWRKVFEDRALSGATIRRKLAALSSLFEYLCERNAVDFNPVKGAKRPKVDSHVGRTPALGDHQVRALLDAPDPATLKGQRDRAMLAVLLYHGLRREELCLLKVSDIYGRRGVLHLRVHGKGGRTRYVPLHPASAERLHTYLEAAGHAVTPAAALLQPIRKTGNAITADDLYKCVLAYAAQARISVEGLGVHSLRATAATNALDHEADIAKVQEWLGHANIATTRIYDRGRSRPEDSPTFKVAY</sequence>
<dbReference type="Proteomes" id="UP001209412">
    <property type="component" value="Unassembled WGS sequence"/>
</dbReference>
<keyword evidence="2" id="KW-0229">DNA integration</keyword>
<gene>
    <name evidence="9" type="ORF">NIE36_20680</name>
    <name evidence="8" type="ORF">OSB80_20740</name>
</gene>
<dbReference type="GO" id="GO:0015074">
    <property type="term" value="P:DNA integration"/>
    <property type="evidence" value="ECO:0007669"/>
    <property type="project" value="UniProtKB-KW"/>
</dbReference>
<dbReference type="PROSITE" id="PS51898">
    <property type="entry name" value="TYR_RECOMBINASE"/>
    <property type="match status" value="1"/>
</dbReference>
<dbReference type="Pfam" id="PF02899">
    <property type="entry name" value="Phage_int_SAM_1"/>
    <property type="match status" value="1"/>
</dbReference>
<evidence type="ECO:0000313" key="9">
    <source>
        <dbReference type="EMBL" id="MDQ6409615.1"/>
    </source>
</evidence>
<dbReference type="InterPro" id="IPR044068">
    <property type="entry name" value="CB"/>
</dbReference>
<proteinExistence type="predicted"/>
<dbReference type="RefSeq" id="WP_266259021.1">
    <property type="nucleotide sequence ID" value="NZ_JAMXWF010000017.1"/>
</dbReference>
<dbReference type="Proteomes" id="UP001242288">
    <property type="component" value="Unassembled WGS sequence"/>
</dbReference>
<dbReference type="InterPro" id="IPR050090">
    <property type="entry name" value="Tyrosine_recombinase_XerCD"/>
</dbReference>
<keyword evidence="1" id="KW-0159">Chromosome partition</keyword>
<evidence type="ECO:0000256" key="1">
    <source>
        <dbReference type="ARBA" id="ARBA00022829"/>
    </source>
</evidence>
<comment type="caution">
    <text evidence="9">The sequence shown here is derived from an EMBL/GenBank/DDBJ whole genome shotgun (WGS) entry which is preliminary data.</text>
</comment>
<evidence type="ECO:0000313" key="11">
    <source>
        <dbReference type="Proteomes" id="UP001242288"/>
    </source>
</evidence>
<dbReference type="Gene3D" id="1.10.150.130">
    <property type="match status" value="2"/>
</dbReference>
<reference evidence="9" key="1">
    <citation type="submission" date="2022-06" db="EMBL/GenBank/DDBJ databases">
        <title>PHB producers.</title>
        <authorList>
            <person name="Besaury L."/>
        </authorList>
    </citation>
    <scope>NUCLEOTIDE SEQUENCE</scope>
    <source>
        <strain evidence="9 10">SEWS6</strain>
    </source>
</reference>
<dbReference type="GO" id="GO:0007059">
    <property type="term" value="P:chromosome segregation"/>
    <property type="evidence" value="ECO:0007669"/>
    <property type="project" value="UniProtKB-KW"/>
</dbReference>
<dbReference type="InterPro" id="IPR010998">
    <property type="entry name" value="Integrase_recombinase_N"/>
</dbReference>
<dbReference type="EMBL" id="JAMXWF010000017">
    <property type="protein sequence ID" value="MDQ6409615.1"/>
    <property type="molecule type" value="Genomic_DNA"/>
</dbReference>
<evidence type="ECO:0000256" key="4">
    <source>
        <dbReference type="ARBA" id="ARBA00023172"/>
    </source>
</evidence>
<name>A0AAP5BFI6_9BURK</name>
<dbReference type="Gene3D" id="1.10.443.10">
    <property type="entry name" value="Intergrase catalytic core"/>
    <property type="match status" value="1"/>
</dbReference>
<evidence type="ECO:0000259" key="6">
    <source>
        <dbReference type="PROSITE" id="PS51898"/>
    </source>
</evidence>
<dbReference type="GO" id="GO:0003677">
    <property type="term" value="F:DNA binding"/>
    <property type="evidence" value="ECO:0007669"/>
    <property type="project" value="UniProtKB-UniRule"/>
</dbReference>
<feature type="domain" description="Core-binding (CB)" evidence="7">
    <location>
        <begin position="1"/>
        <end position="81"/>
    </location>
</feature>
<evidence type="ECO:0000313" key="10">
    <source>
        <dbReference type="Proteomes" id="UP001209412"/>
    </source>
</evidence>
<dbReference type="AlphaFoldDB" id="A0AAP5BFI6"/>
<keyword evidence="4" id="KW-0233">DNA recombination</keyword>
<dbReference type="Pfam" id="PF13495">
    <property type="entry name" value="Phage_int_SAM_4"/>
    <property type="match status" value="1"/>
</dbReference>
<evidence type="ECO:0000259" key="7">
    <source>
        <dbReference type="PROSITE" id="PS51900"/>
    </source>
</evidence>
<evidence type="ECO:0000256" key="3">
    <source>
        <dbReference type="ARBA" id="ARBA00023125"/>
    </source>
</evidence>
<dbReference type="InterPro" id="IPR002104">
    <property type="entry name" value="Integrase_catalytic"/>
</dbReference>
<dbReference type="PROSITE" id="PS51900">
    <property type="entry name" value="CB"/>
    <property type="match status" value="2"/>
</dbReference>
<dbReference type="InterPro" id="IPR011010">
    <property type="entry name" value="DNA_brk_join_enz"/>
</dbReference>
<keyword evidence="10" id="KW-1185">Reference proteome</keyword>
<dbReference type="GO" id="GO:0006310">
    <property type="term" value="P:DNA recombination"/>
    <property type="evidence" value="ECO:0007669"/>
    <property type="project" value="UniProtKB-KW"/>
</dbReference>
<feature type="domain" description="Core-binding (CB)" evidence="7">
    <location>
        <begin position="116"/>
        <end position="193"/>
    </location>
</feature>
<dbReference type="PANTHER" id="PTHR30349">
    <property type="entry name" value="PHAGE INTEGRASE-RELATED"/>
    <property type="match status" value="1"/>
</dbReference>
<evidence type="ECO:0000313" key="8">
    <source>
        <dbReference type="EMBL" id="MCX4147793.1"/>
    </source>
</evidence>
<dbReference type="EMBL" id="JAPKHW010000017">
    <property type="protein sequence ID" value="MCX4147793.1"/>
    <property type="molecule type" value="Genomic_DNA"/>
</dbReference>
<dbReference type="InterPro" id="IPR013762">
    <property type="entry name" value="Integrase-like_cat_sf"/>
</dbReference>
<protein>
    <submittedName>
        <fullName evidence="9">Site-specific integrase</fullName>
    </submittedName>
</protein>
<dbReference type="Pfam" id="PF00589">
    <property type="entry name" value="Phage_integrase"/>
    <property type="match status" value="1"/>
</dbReference>